<dbReference type="PANTHER" id="PTHR39219:SF1">
    <property type="entry name" value="ER MEMBRANE PROTEIN COMPLEX SUBUNIT 10"/>
    <property type="match status" value="1"/>
</dbReference>
<comment type="caution">
    <text evidence="1">The sequence shown here is derived from an EMBL/GenBank/DDBJ whole genome shotgun (WGS) entry which is preliminary data.</text>
</comment>
<sequence>MQNIGSEPQDPLLHCTKRKGSAASTSRCAGQGCFNTARLLACEHSGTSRCSLSLTQLELRHTLNHSEALLEAHTPLTLGSMRTLSVVSIALAFIVSLIAAAVETQRSTDIFAWPLSESKPTKLTTVSYTSTNATLKGYDFPKISDHEEIVRIGFYHKSGKWSGIATSAKNFAIVNPMRLVLHVKDDGELYHVGFKPNDPITRAEGSPDTSDWLNVEVVKIRPGPVPMLNKPVVVTADGQVEGKEPEKTFLQKYWWAIGLFLLLQVVMGGKGE</sequence>
<proteinExistence type="predicted"/>
<reference evidence="1 2" key="1">
    <citation type="submission" date="2015-07" db="EMBL/GenBank/DDBJ databases">
        <title>Comparative genomics of the Sigatoka disease complex on banana suggests a link between parallel evolutionary changes in Pseudocercospora fijiensis and Pseudocercospora eumusae and increased virulence on the banana host.</title>
        <authorList>
            <person name="Chang T.-C."/>
            <person name="Salvucci A."/>
            <person name="Crous P.W."/>
            <person name="Stergiopoulos I."/>
        </authorList>
    </citation>
    <scope>NUCLEOTIDE SEQUENCE [LARGE SCALE GENOMIC DNA]</scope>
    <source>
        <strain evidence="1 2">CBS 114824</strain>
    </source>
</reference>
<dbReference type="Pfam" id="PF21203">
    <property type="entry name" value="ECM10"/>
    <property type="match status" value="1"/>
</dbReference>
<dbReference type="STRING" id="321146.A0A139GTN4"/>
<evidence type="ECO:0000313" key="2">
    <source>
        <dbReference type="Proteomes" id="UP000070133"/>
    </source>
</evidence>
<name>A0A139GTN4_9PEZI</name>
<organism evidence="1 2">
    <name type="scientific">Pseudocercospora eumusae</name>
    <dbReference type="NCBI Taxonomy" id="321146"/>
    <lineage>
        <taxon>Eukaryota</taxon>
        <taxon>Fungi</taxon>
        <taxon>Dikarya</taxon>
        <taxon>Ascomycota</taxon>
        <taxon>Pezizomycotina</taxon>
        <taxon>Dothideomycetes</taxon>
        <taxon>Dothideomycetidae</taxon>
        <taxon>Mycosphaerellales</taxon>
        <taxon>Mycosphaerellaceae</taxon>
        <taxon>Pseudocercospora</taxon>
    </lineage>
</organism>
<dbReference type="OrthoDB" id="1894652at2759"/>
<dbReference type="PANTHER" id="PTHR39219">
    <property type="entry name" value="ER MEMBRANE PROTEIN COMPLEX SUBUNIT 10"/>
    <property type="match status" value="1"/>
</dbReference>
<accession>A0A139GTN4</accession>
<dbReference type="AlphaFoldDB" id="A0A139GTN4"/>
<evidence type="ECO:0000313" key="1">
    <source>
        <dbReference type="EMBL" id="KXS93542.1"/>
    </source>
</evidence>
<protein>
    <submittedName>
        <fullName evidence="1">Uncharacterized protein</fullName>
    </submittedName>
</protein>
<gene>
    <name evidence="1" type="ORF">AC578_10636</name>
</gene>
<dbReference type="EMBL" id="LFZN01000475">
    <property type="protein sequence ID" value="KXS93542.1"/>
    <property type="molecule type" value="Genomic_DNA"/>
</dbReference>
<keyword evidence="2" id="KW-1185">Reference proteome</keyword>
<dbReference type="Proteomes" id="UP000070133">
    <property type="component" value="Unassembled WGS sequence"/>
</dbReference>